<dbReference type="EMBL" id="VKHS01000549">
    <property type="protein sequence ID" value="MBB0231545.1"/>
    <property type="molecule type" value="Genomic_DNA"/>
</dbReference>
<dbReference type="Pfam" id="PF13350">
    <property type="entry name" value="Y_phosphatase3"/>
    <property type="match status" value="1"/>
</dbReference>
<dbReference type="PANTHER" id="PTHR31126:SF1">
    <property type="entry name" value="TYROSINE SPECIFIC PROTEIN PHOSPHATASES DOMAIN-CONTAINING PROTEIN"/>
    <property type="match status" value="1"/>
</dbReference>
<comment type="caution">
    <text evidence="3">The sequence shown here is derived from an EMBL/GenBank/DDBJ whole genome shotgun (WGS) entry which is preliminary data.</text>
</comment>
<gene>
    <name evidence="3" type="ORF">FOE67_19060</name>
</gene>
<reference evidence="4" key="1">
    <citation type="submission" date="2019-10" db="EMBL/GenBank/DDBJ databases">
        <title>Streptomyces sp. nov., a novel actinobacterium isolated from alkaline environment.</title>
        <authorList>
            <person name="Golinska P."/>
        </authorList>
    </citation>
    <scope>NUCLEOTIDE SEQUENCE [LARGE SCALE GENOMIC DNA]</scope>
    <source>
        <strain evidence="4">DSM 42108</strain>
    </source>
</reference>
<dbReference type="InterPro" id="IPR000387">
    <property type="entry name" value="Tyr_Pase_dom"/>
</dbReference>
<organism evidence="3 4">
    <name type="scientific">Streptomyces calidiresistens</name>
    <dbReference type="NCBI Taxonomy" id="1485586"/>
    <lineage>
        <taxon>Bacteria</taxon>
        <taxon>Bacillati</taxon>
        <taxon>Actinomycetota</taxon>
        <taxon>Actinomycetes</taxon>
        <taxon>Kitasatosporales</taxon>
        <taxon>Streptomycetaceae</taxon>
        <taxon>Streptomyces</taxon>
    </lineage>
</organism>
<proteinExistence type="inferred from homology"/>
<dbReference type="Gene3D" id="3.90.190.10">
    <property type="entry name" value="Protein tyrosine phosphatase superfamily"/>
    <property type="match status" value="1"/>
</dbReference>
<evidence type="ECO:0000313" key="4">
    <source>
        <dbReference type="Proteomes" id="UP000530234"/>
    </source>
</evidence>
<dbReference type="GO" id="GO:0004721">
    <property type="term" value="F:phosphoprotein phosphatase activity"/>
    <property type="evidence" value="ECO:0007669"/>
    <property type="project" value="InterPro"/>
</dbReference>
<dbReference type="AlphaFoldDB" id="A0A7W3XXY0"/>
<dbReference type="InterPro" id="IPR029021">
    <property type="entry name" value="Prot-tyrosine_phosphatase-like"/>
</dbReference>
<keyword evidence="4" id="KW-1185">Reference proteome</keyword>
<dbReference type="SUPFAM" id="SSF52799">
    <property type="entry name" value="(Phosphotyrosine protein) phosphatases II"/>
    <property type="match status" value="1"/>
</dbReference>
<sequence>MSGGGAPFAVVGGVPGVAVPGGGVVAGLPAGDGRRIRPGRFFRSGHLAKATEEDRRILDSLGLHTIFDFRNAADQALEGADVELRGVRNVNLPLTDPADGADFWRMVRHGQLAQLRAELEDGRAAGRMVASYRMMIRERRDEHGRVLRSLAAGSVPVLMHCAAGKDRAGLTVAITLLALGVEREAIIADYLKSNIGVNRYRVTRGRNAEGGLSDEVMELLAPLFDARHEYLQAAFDQIVLDWGDTETYLRDGLGVDPEHRERLRDSFLH</sequence>
<feature type="domain" description="Tyrosine specific protein phosphatases" evidence="2">
    <location>
        <begin position="130"/>
        <end position="204"/>
    </location>
</feature>
<dbReference type="Proteomes" id="UP000530234">
    <property type="component" value="Unassembled WGS sequence"/>
</dbReference>
<dbReference type="InterPro" id="IPR026893">
    <property type="entry name" value="Tyr/Ser_Pase_IphP-type"/>
</dbReference>
<name>A0A7W3XXY0_9ACTN</name>
<evidence type="ECO:0000313" key="3">
    <source>
        <dbReference type="EMBL" id="MBB0231545.1"/>
    </source>
</evidence>
<evidence type="ECO:0000256" key="1">
    <source>
        <dbReference type="ARBA" id="ARBA00009580"/>
    </source>
</evidence>
<comment type="similarity">
    <text evidence="1">Belongs to the protein-tyrosine phosphatase family.</text>
</comment>
<dbReference type="PROSITE" id="PS50056">
    <property type="entry name" value="TYR_PHOSPHATASE_2"/>
    <property type="match status" value="1"/>
</dbReference>
<dbReference type="PANTHER" id="PTHR31126">
    <property type="entry name" value="TYROSINE-PROTEIN PHOSPHATASE"/>
    <property type="match status" value="1"/>
</dbReference>
<evidence type="ECO:0000259" key="2">
    <source>
        <dbReference type="PROSITE" id="PS50056"/>
    </source>
</evidence>
<accession>A0A7W3XXY0</accession>
<protein>
    <submittedName>
        <fullName evidence="3">Protein-tyrosine-phosphatase</fullName>
    </submittedName>
</protein>